<feature type="disulfide bond" evidence="5">
    <location>
        <begin position="82"/>
        <end position="92"/>
    </location>
</feature>
<evidence type="ECO:0000313" key="9">
    <source>
        <dbReference type="Proteomes" id="UP001217089"/>
    </source>
</evidence>
<feature type="compositionally biased region" description="Polar residues" evidence="6">
    <location>
        <begin position="1"/>
        <end position="10"/>
    </location>
</feature>
<dbReference type="Proteomes" id="UP001217089">
    <property type="component" value="Unassembled WGS sequence"/>
</dbReference>
<evidence type="ECO:0000256" key="1">
    <source>
        <dbReference type="ARBA" id="ARBA00022729"/>
    </source>
</evidence>
<keyword evidence="2" id="KW-0677">Repeat</keyword>
<dbReference type="InterPro" id="IPR001190">
    <property type="entry name" value="SRCR"/>
</dbReference>
<keyword evidence="3 5" id="KW-1015">Disulfide bond</keyword>
<dbReference type="SUPFAM" id="SSF56487">
    <property type="entry name" value="SRCR-like"/>
    <property type="match status" value="3"/>
</dbReference>
<evidence type="ECO:0000313" key="8">
    <source>
        <dbReference type="EMBL" id="KAJ8312361.1"/>
    </source>
</evidence>
<gene>
    <name evidence="8" type="ORF">KUTeg_009734</name>
</gene>
<feature type="disulfide bond" evidence="5">
    <location>
        <begin position="283"/>
        <end position="293"/>
    </location>
</feature>
<organism evidence="8 9">
    <name type="scientific">Tegillarca granosa</name>
    <name type="common">Malaysian cockle</name>
    <name type="synonym">Anadara granosa</name>
    <dbReference type="NCBI Taxonomy" id="220873"/>
    <lineage>
        <taxon>Eukaryota</taxon>
        <taxon>Metazoa</taxon>
        <taxon>Spiralia</taxon>
        <taxon>Lophotrochozoa</taxon>
        <taxon>Mollusca</taxon>
        <taxon>Bivalvia</taxon>
        <taxon>Autobranchia</taxon>
        <taxon>Pteriomorphia</taxon>
        <taxon>Arcoida</taxon>
        <taxon>Arcoidea</taxon>
        <taxon>Arcidae</taxon>
        <taxon>Tegillarca</taxon>
    </lineage>
</organism>
<feature type="domain" description="SRCR" evidence="7">
    <location>
        <begin position="115"/>
        <end position="213"/>
    </location>
</feature>
<evidence type="ECO:0000256" key="2">
    <source>
        <dbReference type="ARBA" id="ARBA00022737"/>
    </source>
</evidence>
<comment type="caution">
    <text evidence="8">The sequence shown here is derived from an EMBL/GenBank/DDBJ whole genome shotgun (WGS) entry which is preliminary data.</text>
</comment>
<protein>
    <recommendedName>
        <fullName evidence="7">SRCR domain-containing protein</fullName>
    </recommendedName>
</protein>
<dbReference type="SMART" id="SM00202">
    <property type="entry name" value="SR"/>
    <property type="match status" value="3"/>
</dbReference>
<sequence>MFFKTQTVTHGSKGDKGDRGPIGQIGTTGSKAKIKLAGSPSMYMGRVEVYHNDQWGTVIGTSFSSAHFGSGTGQIWLDDVRCAGSEISLNDCSHRNWGIENCDHAEDAGVMCGNVRLVGVEAPNPFSGRVEVYHDGEWGTVCDDSFDIPDAKAVCSAIGLAGGTVFDPPDGHGMIWMDDVACTGKEVSIEECSHRGWGINNCQHSEDVGVRCAIVRLVNTTSATTGRVEIFHEGQWGTICDDNWDDDDASVICKMLGFSGGTAYKRAHYGSGSGKIWLDNVDCSGSEDDVSDCQHSTWGRHNCVHNEDA</sequence>
<feature type="domain" description="SRCR" evidence="7">
    <location>
        <begin position="34"/>
        <end position="113"/>
    </location>
</feature>
<name>A0ABQ9F711_TEGGR</name>
<comment type="caution">
    <text evidence="5">Lacks conserved residue(s) required for the propagation of feature annotation.</text>
</comment>
<feature type="non-terminal residue" evidence="8">
    <location>
        <position position="309"/>
    </location>
</feature>
<dbReference type="PROSITE" id="PS50287">
    <property type="entry name" value="SRCR_2"/>
    <property type="match status" value="3"/>
</dbReference>
<reference evidence="8 9" key="1">
    <citation type="submission" date="2022-12" db="EMBL/GenBank/DDBJ databases">
        <title>Chromosome-level genome of Tegillarca granosa.</title>
        <authorList>
            <person name="Kim J."/>
        </authorList>
    </citation>
    <scope>NUCLEOTIDE SEQUENCE [LARGE SCALE GENOMIC DNA]</scope>
    <source>
        <strain evidence="8">Teg-2019</strain>
        <tissue evidence="8">Adductor muscle</tissue>
    </source>
</reference>
<evidence type="ECO:0000256" key="4">
    <source>
        <dbReference type="ARBA" id="ARBA00023180"/>
    </source>
</evidence>
<keyword evidence="9" id="KW-1185">Reference proteome</keyword>
<dbReference type="PRINTS" id="PR00258">
    <property type="entry name" value="SPERACTRCPTR"/>
</dbReference>
<feature type="region of interest" description="Disordered" evidence="6">
    <location>
        <begin position="1"/>
        <end position="27"/>
    </location>
</feature>
<keyword evidence="4" id="KW-0325">Glycoprotein</keyword>
<dbReference type="InterPro" id="IPR036772">
    <property type="entry name" value="SRCR-like_dom_sf"/>
</dbReference>
<evidence type="ECO:0000256" key="5">
    <source>
        <dbReference type="PROSITE-ProRule" id="PRU00196"/>
    </source>
</evidence>
<feature type="domain" description="SRCR" evidence="7">
    <location>
        <begin position="215"/>
        <end position="309"/>
    </location>
</feature>
<proteinExistence type="predicted"/>
<dbReference type="PANTHER" id="PTHR19331">
    <property type="entry name" value="SCAVENGER RECEPTOR DOMAIN-CONTAINING"/>
    <property type="match status" value="1"/>
</dbReference>
<evidence type="ECO:0000256" key="3">
    <source>
        <dbReference type="ARBA" id="ARBA00023157"/>
    </source>
</evidence>
<dbReference type="EMBL" id="JARBDR010000440">
    <property type="protein sequence ID" value="KAJ8312361.1"/>
    <property type="molecule type" value="Genomic_DNA"/>
</dbReference>
<evidence type="ECO:0000259" key="7">
    <source>
        <dbReference type="PROSITE" id="PS50287"/>
    </source>
</evidence>
<keyword evidence="1" id="KW-0732">Signal</keyword>
<feature type="disulfide bond" evidence="5">
    <location>
        <begin position="182"/>
        <end position="192"/>
    </location>
</feature>
<dbReference type="PANTHER" id="PTHR19331:SF465">
    <property type="entry name" value="EGG PEPTIDE SPERACT RECEPTOR"/>
    <property type="match status" value="1"/>
</dbReference>
<dbReference type="Pfam" id="PF00530">
    <property type="entry name" value="SRCR"/>
    <property type="match status" value="3"/>
</dbReference>
<accession>A0ABQ9F711</accession>
<evidence type="ECO:0000256" key="6">
    <source>
        <dbReference type="SAM" id="MobiDB-lite"/>
    </source>
</evidence>
<dbReference type="Gene3D" id="3.10.250.10">
    <property type="entry name" value="SRCR-like domain"/>
    <property type="match status" value="4"/>
</dbReference>